<dbReference type="GO" id="GO:0071266">
    <property type="term" value="P:'de novo' L-methionine biosynthetic process"/>
    <property type="evidence" value="ECO:0007669"/>
    <property type="project" value="InterPro"/>
</dbReference>
<dbReference type="NCBIfam" id="TIGR01329">
    <property type="entry name" value="cysta_beta_ly_E"/>
    <property type="match status" value="1"/>
</dbReference>
<evidence type="ECO:0000256" key="9">
    <source>
        <dbReference type="RuleBase" id="RU362118"/>
    </source>
</evidence>
<feature type="region of interest" description="Disordered" evidence="10">
    <location>
        <begin position="1"/>
        <end position="42"/>
    </location>
</feature>
<dbReference type="PANTHER" id="PTHR11808:SF50">
    <property type="entry name" value="CYSTATHIONINE BETA-LYASE"/>
    <property type="match status" value="1"/>
</dbReference>
<dbReference type="CDD" id="cd00614">
    <property type="entry name" value="CGS_like"/>
    <property type="match status" value="1"/>
</dbReference>
<dbReference type="GO" id="GO:0005737">
    <property type="term" value="C:cytoplasm"/>
    <property type="evidence" value="ECO:0007669"/>
    <property type="project" value="TreeGrafter"/>
</dbReference>
<evidence type="ECO:0000256" key="8">
    <source>
        <dbReference type="ARBA" id="ARBA00047213"/>
    </source>
</evidence>
<dbReference type="GO" id="GO:0047804">
    <property type="term" value="F:cysteine-S-conjugate beta-lyase activity"/>
    <property type="evidence" value="ECO:0007669"/>
    <property type="project" value="UniProtKB-EC"/>
</dbReference>
<dbReference type="EC" id="4.4.1.13" evidence="3"/>
<dbReference type="InterPro" id="IPR006238">
    <property type="entry name" value="Cys_b_lyase_euk"/>
</dbReference>
<keyword evidence="7" id="KW-0456">Lyase</keyword>
<dbReference type="InterPro" id="IPR000277">
    <property type="entry name" value="Cys/Met-Metab_PyrdxlP-dep_enz"/>
</dbReference>
<keyword evidence="6" id="KW-0486">Methionine biosynthesis</keyword>
<evidence type="ECO:0000256" key="4">
    <source>
        <dbReference type="ARBA" id="ARBA00022605"/>
    </source>
</evidence>
<evidence type="ECO:0000256" key="3">
    <source>
        <dbReference type="ARBA" id="ARBA00012224"/>
    </source>
</evidence>
<dbReference type="GO" id="GO:0030170">
    <property type="term" value="F:pyridoxal phosphate binding"/>
    <property type="evidence" value="ECO:0007669"/>
    <property type="project" value="InterPro"/>
</dbReference>
<evidence type="ECO:0000256" key="7">
    <source>
        <dbReference type="ARBA" id="ARBA00023239"/>
    </source>
</evidence>
<dbReference type="SUPFAM" id="SSF53383">
    <property type="entry name" value="PLP-dependent transferases"/>
    <property type="match status" value="1"/>
</dbReference>
<organism evidence="11">
    <name type="scientific">Eutreptiella gymnastica</name>
    <dbReference type="NCBI Taxonomy" id="73025"/>
    <lineage>
        <taxon>Eukaryota</taxon>
        <taxon>Discoba</taxon>
        <taxon>Euglenozoa</taxon>
        <taxon>Euglenida</taxon>
        <taxon>Spirocuta</taxon>
        <taxon>Euglenophyceae</taxon>
        <taxon>Eutreptiales</taxon>
        <taxon>Eutreptiaceae</taxon>
        <taxon>Eutreptiella</taxon>
    </lineage>
</organism>
<comment type="similarity">
    <text evidence="2 9">Belongs to the trans-sulfuration enzymes family.</text>
</comment>
<feature type="compositionally biased region" description="Polar residues" evidence="10">
    <location>
        <begin position="483"/>
        <end position="503"/>
    </location>
</feature>
<gene>
    <name evidence="11" type="ORF">EGYM00163_LOCUS18528</name>
</gene>
<evidence type="ECO:0000256" key="10">
    <source>
        <dbReference type="SAM" id="MobiDB-lite"/>
    </source>
</evidence>
<accession>A0A7S4FQA6</accession>
<dbReference type="InterPro" id="IPR015421">
    <property type="entry name" value="PyrdxlP-dep_Trfase_major"/>
</dbReference>
<dbReference type="PROSITE" id="PS00868">
    <property type="entry name" value="CYS_MET_METAB_PP"/>
    <property type="match status" value="1"/>
</dbReference>
<dbReference type="FunFam" id="3.40.640.10:FF:000009">
    <property type="entry name" value="Cystathionine gamma-synthase homolog"/>
    <property type="match status" value="1"/>
</dbReference>
<dbReference type="InterPro" id="IPR015424">
    <property type="entry name" value="PyrdxlP-dep_Trfase"/>
</dbReference>
<name>A0A7S4FQA6_9EUGL</name>
<evidence type="ECO:0000256" key="5">
    <source>
        <dbReference type="ARBA" id="ARBA00022898"/>
    </source>
</evidence>
<evidence type="ECO:0000256" key="1">
    <source>
        <dbReference type="ARBA" id="ARBA00001933"/>
    </source>
</evidence>
<dbReference type="InterPro" id="IPR015422">
    <property type="entry name" value="PyrdxlP-dep_Trfase_small"/>
</dbReference>
<keyword evidence="4" id="KW-0028">Amino-acid biosynthesis</keyword>
<evidence type="ECO:0000313" key="11">
    <source>
        <dbReference type="EMBL" id="CAE0807399.1"/>
    </source>
</evidence>
<dbReference type="Gene3D" id="3.40.640.10">
    <property type="entry name" value="Type I PLP-dependent aspartate aminotransferase-like (Major domain)"/>
    <property type="match status" value="1"/>
</dbReference>
<dbReference type="AlphaFoldDB" id="A0A7S4FQA6"/>
<dbReference type="GO" id="GO:0019346">
    <property type="term" value="P:transsulfuration"/>
    <property type="evidence" value="ECO:0007669"/>
    <property type="project" value="InterPro"/>
</dbReference>
<dbReference type="InterPro" id="IPR054542">
    <property type="entry name" value="Cys_met_metab_PP"/>
</dbReference>
<protein>
    <recommendedName>
        <fullName evidence="3">cysteine-S-conjugate beta-lyase</fullName>
        <ecNumber evidence="3">4.4.1.13</ecNumber>
    </recommendedName>
    <alternativeName>
        <fullName evidence="8">Cysteine-S-conjugate beta-lyase</fullName>
    </alternativeName>
</protein>
<keyword evidence="5 9" id="KW-0663">Pyridoxal phosphate</keyword>
<feature type="region of interest" description="Disordered" evidence="10">
    <location>
        <begin position="473"/>
        <end position="503"/>
    </location>
</feature>
<dbReference type="Gene3D" id="3.90.1150.10">
    <property type="entry name" value="Aspartate Aminotransferase, domain 1"/>
    <property type="match status" value="1"/>
</dbReference>
<reference evidence="11" key="1">
    <citation type="submission" date="2021-01" db="EMBL/GenBank/DDBJ databases">
        <authorList>
            <person name="Corre E."/>
            <person name="Pelletier E."/>
            <person name="Niang G."/>
            <person name="Scheremetjew M."/>
            <person name="Finn R."/>
            <person name="Kale V."/>
            <person name="Holt S."/>
            <person name="Cochrane G."/>
            <person name="Meng A."/>
            <person name="Brown T."/>
            <person name="Cohen L."/>
        </authorList>
    </citation>
    <scope>NUCLEOTIDE SEQUENCE</scope>
    <source>
        <strain evidence="11">CCMP1594</strain>
    </source>
</reference>
<evidence type="ECO:0000256" key="2">
    <source>
        <dbReference type="ARBA" id="ARBA00009077"/>
    </source>
</evidence>
<dbReference type="PANTHER" id="PTHR11808">
    <property type="entry name" value="TRANS-SULFURATION ENZYME FAMILY MEMBER"/>
    <property type="match status" value="1"/>
</dbReference>
<sequence>MHQWRHVPMTRMRSRSVDSVSSRSRVSEPRHLGKINGHGGPDWIEPHNFTSQVENYNDLPTFPERPHFEHDRDGINSRTLVVSFDGCPNDPYHPASMPIYQTATFVQPSVTEFGPYDYTRSGNPTRTAVETLVAKLEGAYAAFAFTSGMSALATLIHLLKSGDEVLACADLYGGMHRLLTQVCARQGVKVKFVDTTNLARVERELSQNTVLVHVETPSNPLQKVTDLKRLGELCRKNGTLLSVDATMMSPILMQPLKLGADIVMHSATKFLSGHSDVMAGFLAAGSEDICKRIAFLQNAEGTALAPFDCWLLLRGIKTMALRVERAQENARHVANFLSKQEKVKKLHYVGTHYVGTHNGGDETSKFSVSQKAFETHGKQAKGAGCVMSFETGDMTFSQRVVDAVQLFKITVSFGSCNSLIEMPCTLSHASIPAEKRTLPADLIRLSVGIEDARDIIDDLARAFKCAASDAENVREMTEVEPSTPASPLVRSSSNGSMDNHWTS</sequence>
<dbReference type="Pfam" id="PF01053">
    <property type="entry name" value="Cys_Met_Meta_PP"/>
    <property type="match status" value="1"/>
</dbReference>
<evidence type="ECO:0000256" key="6">
    <source>
        <dbReference type="ARBA" id="ARBA00023167"/>
    </source>
</evidence>
<comment type="cofactor">
    <cofactor evidence="1 9">
        <name>pyridoxal 5'-phosphate</name>
        <dbReference type="ChEBI" id="CHEBI:597326"/>
    </cofactor>
</comment>
<dbReference type="EMBL" id="HBJA01052237">
    <property type="protein sequence ID" value="CAE0807399.1"/>
    <property type="molecule type" value="Transcribed_RNA"/>
</dbReference>
<proteinExistence type="inferred from homology"/>